<dbReference type="Proteomes" id="UP000308549">
    <property type="component" value="Unassembled WGS sequence"/>
</dbReference>
<accession>A0A4U0UFT8</accession>
<gene>
    <name evidence="1" type="ORF">B0A50_00315</name>
</gene>
<protein>
    <submittedName>
        <fullName evidence="1">Uncharacterized protein</fullName>
    </submittedName>
</protein>
<organism evidence="1 2">
    <name type="scientific">Salinomyces thailandicus</name>
    <dbReference type="NCBI Taxonomy" id="706561"/>
    <lineage>
        <taxon>Eukaryota</taxon>
        <taxon>Fungi</taxon>
        <taxon>Dikarya</taxon>
        <taxon>Ascomycota</taxon>
        <taxon>Pezizomycotina</taxon>
        <taxon>Dothideomycetes</taxon>
        <taxon>Dothideomycetidae</taxon>
        <taxon>Mycosphaerellales</taxon>
        <taxon>Teratosphaeriaceae</taxon>
        <taxon>Salinomyces</taxon>
    </lineage>
</organism>
<evidence type="ECO:0000313" key="2">
    <source>
        <dbReference type="Proteomes" id="UP000308549"/>
    </source>
</evidence>
<comment type="caution">
    <text evidence="1">The sequence shown here is derived from an EMBL/GenBank/DDBJ whole genome shotgun (WGS) entry which is preliminary data.</text>
</comment>
<keyword evidence="2" id="KW-1185">Reference proteome</keyword>
<dbReference type="AlphaFoldDB" id="A0A4U0UFT8"/>
<proteinExistence type="predicted"/>
<dbReference type="OrthoDB" id="4820608at2759"/>
<sequence>MSSVNEQSSRDEAFTTWEKKASAASFDDIAALPAAVAPVGQYKGLDYNAFFTTMDGLAGIPVSGVKPHSKPNVAASGLLTELTQGQVAIYADYPGSTTNTFDLESFYFGCVVATTEGEASAAAACTVQATGFNANGNGVATQEFDFTAKGLLVDMAQATLSKKFKGLARVEFETKAALSAAVATLWDDFRYTT</sequence>
<dbReference type="EMBL" id="NAJL01000001">
    <property type="protein sequence ID" value="TKA34334.1"/>
    <property type="molecule type" value="Genomic_DNA"/>
</dbReference>
<reference evidence="1 2" key="1">
    <citation type="submission" date="2017-03" db="EMBL/GenBank/DDBJ databases">
        <title>Genomes of endolithic fungi from Antarctica.</title>
        <authorList>
            <person name="Coleine C."/>
            <person name="Masonjones S."/>
            <person name="Stajich J.E."/>
        </authorList>
    </citation>
    <scope>NUCLEOTIDE SEQUENCE [LARGE SCALE GENOMIC DNA]</scope>
    <source>
        <strain evidence="1 2">CCFEE 6315</strain>
    </source>
</reference>
<name>A0A4U0UFT8_9PEZI</name>
<evidence type="ECO:0000313" key="1">
    <source>
        <dbReference type="EMBL" id="TKA34334.1"/>
    </source>
</evidence>